<evidence type="ECO:0000256" key="10">
    <source>
        <dbReference type="ARBA" id="ARBA00023180"/>
    </source>
</evidence>
<keyword evidence="6" id="KW-0560">Oxidoreductase</keyword>
<dbReference type="GO" id="GO:0046872">
    <property type="term" value="F:metal ion binding"/>
    <property type="evidence" value="ECO:0007669"/>
    <property type="project" value="UniProtKB-KW"/>
</dbReference>
<sequence>MTRGASRRRTCTRRTFAISYHVRPLPSSSLLPSRLPPSLPPSTPPPKKEKIDPTLLAVRHKQVTPENLVVFSVRYNTPWKRIIYYDVPSALPSCPPDGCTCAWGWVPNGCGQPNMYHQAFKCRVSNAKSTVPVKVPAKAPVGCEGNEGGCVGGCKQMLYWNQAEGNNVEVEGRDRRGEFRSPGYNMGMGFRDGAQNGIFRGSAPASSSSSSSTSKPTSTQGAKANNAPTSTAAGSTSTGSSTSGGKAGGTTSGSNSLTGSSSSSSDTTSPAEAPKPISEKAQCPTSCQRKRRRAAAERR</sequence>
<gene>
    <name evidence="13" type="ORF">D9611_011608</name>
</gene>
<evidence type="ECO:0000256" key="9">
    <source>
        <dbReference type="ARBA" id="ARBA00023157"/>
    </source>
</evidence>
<evidence type="ECO:0000256" key="6">
    <source>
        <dbReference type="ARBA" id="ARBA00023002"/>
    </source>
</evidence>
<evidence type="ECO:0000256" key="12">
    <source>
        <dbReference type="SAM" id="MobiDB-lite"/>
    </source>
</evidence>
<evidence type="ECO:0000256" key="3">
    <source>
        <dbReference type="ARBA" id="ARBA00022525"/>
    </source>
</evidence>
<dbReference type="EMBL" id="JAACJK010000226">
    <property type="protein sequence ID" value="KAF5311489.1"/>
    <property type="molecule type" value="Genomic_DNA"/>
</dbReference>
<comment type="caution">
    <text evidence="13">The sequence shown here is derived from an EMBL/GenBank/DDBJ whole genome shotgun (WGS) entry which is preliminary data.</text>
</comment>
<evidence type="ECO:0000256" key="5">
    <source>
        <dbReference type="ARBA" id="ARBA00022729"/>
    </source>
</evidence>
<evidence type="ECO:0000313" key="14">
    <source>
        <dbReference type="Proteomes" id="UP000541558"/>
    </source>
</evidence>
<feature type="compositionally biased region" description="Low complexity" evidence="12">
    <location>
        <begin position="202"/>
        <end position="219"/>
    </location>
</feature>
<keyword evidence="14" id="KW-1185">Reference proteome</keyword>
<protein>
    <submittedName>
        <fullName evidence="13">Uncharacterized protein</fullName>
    </submittedName>
</protein>
<accession>A0A8H5ET78</accession>
<proteinExistence type="inferred from homology"/>
<keyword evidence="5" id="KW-0732">Signal</keyword>
<evidence type="ECO:0000256" key="8">
    <source>
        <dbReference type="ARBA" id="ARBA00023033"/>
    </source>
</evidence>
<evidence type="ECO:0000256" key="1">
    <source>
        <dbReference type="ARBA" id="ARBA00001973"/>
    </source>
</evidence>
<keyword evidence="3" id="KW-0964">Secreted</keyword>
<dbReference type="GO" id="GO:0004497">
    <property type="term" value="F:monooxygenase activity"/>
    <property type="evidence" value="ECO:0007669"/>
    <property type="project" value="UniProtKB-KW"/>
</dbReference>
<dbReference type="OrthoDB" id="2019572at2759"/>
<feature type="compositionally biased region" description="Pro residues" evidence="12">
    <location>
        <begin position="34"/>
        <end position="45"/>
    </location>
</feature>
<keyword evidence="7" id="KW-0186">Copper</keyword>
<reference evidence="13 14" key="1">
    <citation type="journal article" date="2020" name="ISME J.">
        <title>Uncovering the hidden diversity of litter-decomposition mechanisms in mushroom-forming fungi.</title>
        <authorList>
            <person name="Floudas D."/>
            <person name="Bentzer J."/>
            <person name="Ahren D."/>
            <person name="Johansson T."/>
            <person name="Persson P."/>
            <person name="Tunlid A."/>
        </authorList>
    </citation>
    <scope>NUCLEOTIDE SEQUENCE [LARGE SCALE GENOMIC DNA]</scope>
    <source>
        <strain evidence="13 14">CBS 175.51</strain>
    </source>
</reference>
<comment type="subcellular location">
    <subcellularLocation>
        <location evidence="2">Secreted</location>
    </subcellularLocation>
</comment>
<keyword evidence="8" id="KW-0503">Monooxygenase</keyword>
<feature type="compositionally biased region" description="Low complexity" evidence="12">
    <location>
        <begin position="252"/>
        <end position="269"/>
    </location>
</feature>
<evidence type="ECO:0000256" key="11">
    <source>
        <dbReference type="ARBA" id="ARBA00046340"/>
    </source>
</evidence>
<evidence type="ECO:0000313" key="13">
    <source>
        <dbReference type="EMBL" id="KAF5311489.1"/>
    </source>
</evidence>
<feature type="region of interest" description="Disordered" evidence="12">
    <location>
        <begin position="27"/>
        <end position="50"/>
    </location>
</feature>
<feature type="region of interest" description="Disordered" evidence="12">
    <location>
        <begin position="172"/>
        <end position="299"/>
    </location>
</feature>
<evidence type="ECO:0000256" key="7">
    <source>
        <dbReference type="ARBA" id="ARBA00023008"/>
    </source>
</evidence>
<dbReference type="Pfam" id="PF22810">
    <property type="entry name" value="LPMO_AA14"/>
    <property type="match status" value="1"/>
</dbReference>
<name>A0A8H5ET78_9AGAR</name>
<evidence type="ECO:0000256" key="2">
    <source>
        <dbReference type="ARBA" id="ARBA00004613"/>
    </source>
</evidence>
<dbReference type="AlphaFoldDB" id="A0A8H5ET78"/>
<comment type="similarity">
    <text evidence="11">Belongs to the polysaccharide monooxygenase AA14 family.</text>
</comment>
<evidence type="ECO:0000256" key="4">
    <source>
        <dbReference type="ARBA" id="ARBA00022723"/>
    </source>
</evidence>
<keyword evidence="9" id="KW-1015">Disulfide bond</keyword>
<dbReference type="Proteomes" id="UP000541558">
    <property type="component" value="Unassembled WGS sequence"/>
</dbReference>
<keyword evidence="4" id="KW-0479">Metal-binding</keyword>
<organism evidence="13 14">
    <name type="scientific">Ephemerocybe angulata</name>
    <dbReference type="NCBI Taxonomy" id="980116"/>
    <lineage>
        <taxon>Eukaryota</taxon>
        <taxon>Fungi</taxon>
        <taxon>Dikarya</taxon>
        <taxon>Basidiomycota</taxon>
        <taxon>Agaricomycotina</taxon>
        <taxon>Agaricomycetes</taxon>
        <taxon>Agaricomycetidae</taxon>
        <taxon>Agaricales</taxon>
        <taxon>Agaricineae</taxon>
        <taxon>Psathyrellaceae</taxon>
        <taxon>Ephemerocybe</taxon>
    </lineage>
</organism>
<feature type="compositionally biased region" description="Low complexity" evidence="12">
    <location>
        <begin position="229"/>
        <end position="244"/>
    </location>
</feature>
<dbReference type="GO" id="GO:0005576">
    <property type="term" value="C:extracellular region"/>
    <property type="evidence" value="ECO:0007669"/>
    <property type="project" value="UniProtKB-SubCell"/>
</dbReference>
<comment type="cofactor">
    <cofactor evidence="1">
        <name>Cu(2+)</name>
        <dbReference type="ChEBI" id="CHEBI:29036"/>
    </cofactor>
</comment>
<dbReference type="InterPro" id="IPR054497">
    <property type="entry name" value="LPMO_AA14"/>
</dbReference>
<keyword evidence="10" id="KW-0325">Glycoprotein</keyword>